<dbReference type="EMBL" id="RBIG01000002">
    <property type="protein sequence ID" value="RKQ70579.1"/>
    <property type="molecule type" value="Genomic_DNA"/>
</dbReference>
<evidence type="ECO:0000313" key="2">
    <source>
        <dbReference type="EMBL" id="RKQ70579.1"/>
    </source>
</evidence>
<gene>
    <name evidence="2" type="ORF">BCL74_2528</name>
</gene>
<dbReference type="Proteomes" id="UP000277424">
    <property type="component" value="Unassembled WGS sequence"/>
</dbReference>
<evidence type="ECO:0000259" key="1">
    <source>
        <dbReference type="Pfam" id="PF06568"/>
    </source>
</evidence>
<organism evidence="2 3">
    <name type="scientific">Oceanibaculum indicum</name>
    <dbReference type="NCBI Taxonomy" id="526216"/>
    <lineage>
        <taxon>Bacteria</taxon>
        <taxon>Pseudomonadati</taxon>
        <taxon>Pseudomonadota</taxon>
        <taxon>Alphaproteobacteria</taxon>
        <taxon>Rhodospirillales</taxon>
        <taxon>Oceanibaculaceae</taxon>
        <taxon>Oceanibaculum</taxon>
    </lineage>
</organism>
<dbReference type="InterPro" id="IPR009506">
    <property type="entry name" value="YjiS-like"/>
</dbReference>
<evidence type="ECO:0000313" key="3">
    <source>
        <dbReference type="Proteomes" id="UP000277424"/>
    </source>
</evidence>
<accession>A0A420WI19</accession>
<dbReference type="Pfam" id="PF06568">
    <property type="entry name" value="YjiS-like"/>
    <property type="match status" value="1"/>
</dbReference>
<sequence length="128" mass="14193">MMMKMRMTAMSSNTALNNTANAAAHNGTYTMPQIDVLSNITYARSLQAAAVRKGTIFVARAIARSALWLVQPMLDWQRKNRTYSELMSLDDRMLEDIGLHRTQVRSIAFDSEVEAGVAANTNRSPKAA</sequence>
<protein>
    <submittedName>
        <fullName evidence="2">Uncharacterized protein YjiS (DUF1127 family)</fullName>
    </submittedName>
</protein>
<dbReference type="AlphaFoldDB" id="A0A420WI19"/>
<feature type="domain" description="YjiS-like" evidence="1">
    <location>
        <begin position="75"/>
        <end position="105"/>
    </location>
</feature>
<proteinExistence type="predicted"/>
<reference evidence="2 3" key="1">
    <citation type="submission" date="2018-10" db="EMBL/GenBank/DDBJ databases">
        <title>Comparative analysis of microorganisms from saline springs in Andes Mountain Range, Colombia.</title>
        <authorList>
            <person name="Rubin E."/>
        </authorList>
    </citation>
    <scope>NUCLEOTIDE SEQUENCE [LARGE SCALE GENOMIC DNA]</scope>
    <source>
        <strain evidence="2 3">USBA 36</strain>
    </source>
</reference>
<comment type="caution">
    <text evidence="2">The sequence shown here is derived from an EMBL/GenBank/DDBJ whole genome shotgun (WGS) entry which is preliminary data.</text>
</comment>
<name>A0A420WI19_9PROT</name>